<dbReference type="Gene3D" id="2.60.40.3210">
    <property type="entry name" value="Zona pellucida, ZP-N domain"/>
    <property type="match status" value="1"/>
</dbReference>
<dbReference type="PROSITE" id="PS51034">
    <property type="entry name" value="ZP_2"/>
    <property type="match status" value="1"/>
</dbReference>
<reference evidence="19 20" key="1">
    <citation type="submission" date="2019-09" db="EMBL/GenBank/DDBJ databases">
        <title>Bird 10,000 Genomes (B10K) Project - Family phase.</title>
        <authorList>
            <person name="Zhang G."/>
        </authorList>
    </citation>
    <scope>NUCLEOTIDE SEQUENCE [LARGE SCALE GENOMIC DNA]</scope>
    <source>
        <strain evidence="19">B10K-DU-002-13</strain>
        <tissue evidence="19">Muscle</tissue>
    </source>
</reference>
<keyword evidence="11" id="KW-0325">Glycoprotein</keyword>
<keyword evidence="8" id="KW-1133">Transmembrane helix</keyword>
<evidence type="ECO:0000259" key="18">
    <source>
        <dbReference type="PROSITE" id="PS51448"/>
    </source>
</evidence>
<evidence type="ECO:0000256" key="15">
    <source>
        <dbReference type="SAM" id="MobiDB-lite"/>
    </source>
</evidence>
<dbReference type="Pfam" id="PF00088">
    <property type="entry name" value="Trefoil"/>
    <property type="match status" value="1"/>
</dbReference>
<keyword evidence="4" id="KW-0272">Extracellular matrix</keyword>
<keyword evidence="2" id="KW-1003">Cell membrane</keyword>
<dbReference type="Gene3D" id="2.60.40.4100">
    <property type="entry name" value="Zona pellucida, ZP-C domain"/>
    <property type="match status" value="1"/>
</dbReference>
<dbReference type="SUPFAM" id="SSF57492">
    <property type="entry name" value="Trefoil"/>
    <property type="match status" value="1"/>
</dbReference>
<dbReference type="PANTHER" id="PTHR23343:SF41">
    <property type="entry name" value="ZONA PELLUCIDA SPERM-BINDING PROTEIN 1"/>
    <property type="match status" value="1"/>
</dbReference>
<dbReference type="EMBL" id="VXBK01005407">
    <property type="protein sequence ID" value="NXN68690.1"/>
    <property type="molecule type" value="Genomic_DNA"/>
</dbReference>
<keyword evidence="6" id="KW-0812">Transmembrane</keyword>
<dbReference type="PANTHER" id="PTHR23343">
    <property type="entry name" value="ZONA PELLUCIDA SPERM-BINDING PROTEIN"/>
    <property type="match status" value="1"/>
</dbReference>
<protein>
    <submittedName>
        <fullName evidence="19">ZP1 protein</fullName>
    </submittedName>
</protein>
<dbReference type="Pfam" id="PF23344">
    <property type="entry name" value="ZP-N"/>
    <property type="match status" value="1"/>
</dbReference>
<dbReference type="GO" id="GO:0060468">
    <property type="term" value="P:prevention of polyspermy"/>
    <property type="evidence" value="ECO:0007669"/>
    <property type="project" value="TreeGrafter"/>
</dbReference>
<dbReference type="InterPro" id="IPR054554">
    <property type="entry name" value="ZP1/4_Ig-like"/>
</dbReference>
<dbReference type="CDD" id="cd00111">
    <property type="entry name" value="Trefoil"/>
    <property type="match status" value="1"/>
</dbReference>
<feature type="domain" description="P-type" evidence="18">
    <location>
        <begin position="442"/>
        <end position="482"/>
    </location>
</feature>
<evidence type="ECO:0000256" key="14">
    <source>
        <dbReference type="PROSITE-ProRule" id="PRU00779"/>
    </source>
</evidence>
<keyword evidence="10" id="KW-1015">Disulfide bond</keyword>
<feature type="region of interest" description="Disordered" evidence="15">
    <location>
        <begin position="231"/>
        <end position="271"/>
    </location>
</feature>
<evidence type="ECO:0000313" key="20">
    <source>
        <dbReference type="Proteomes" id="UP000571567"/>
    </source>
</evidence>
<gene>
    <name evidence="19" type="primary">Zp1</name>
    <name evidence="19" type="ORF">HIMHIM_R03524</name>
</gene>
<sequence>MGRSCSFLLLLLLLPLGPRVAFSLLRYHYDCGDYGMQLLAYPSRGRTVRFKVMDEFGTHFDVANCSICLHWLNTGADGAVIFSSGYEGCHVLVKEDRYVLRVQLEEMLLSGVLAASYEVNMTCPQPGDYEILTEGNERTEHRAGRGNSVHQTQADVLVPLVQPGVLQHVSQSTLTLSGPQLSPQAHSEQVHPVAQTQPILVHPGLQPQPGQAHQGLQPQPGMVRPITQPQRGLVRPGMQSPAQPGLLHPGVQTQNQPGLLHPGAPNQPGLLRPVVQTQNQPGLVHPGVQSGLTHAGAQTQTGFVRTGAQPPNQPGLSRPSLQTHSQTGLLRPGLHSQTGLPHSGSQSQSQAGLMRPVLQSQAGLVHASHPRPGLVRPGLQSRPGLVRPGLQAQLQPGLVRPGLQPQAQPGLLRPGLQSQPSLLQSTALFYPSAGAGTQLTREQCQVAVGRMPCVAPPGREACLQAGCCYDDMDRMAPCYYGNTATVQCLLDGHFVLVVPRGLATQPYNLDSVRLASAQAGCEPVRVTETFVMFRFPVTQCGTTVQVIEDRLIYENQLISTIDVQGSPRGSITRDSTYILQARCIYNASDLLPLRMEVAVPPTATPVAMPGPLGLQLRIATDESYSSYHPDGDYPLVRVLRDPIYVEVRLLQKTDPNLVLVLHHCWASPSTDAAAEPQWPILVDGCPFAGDNYRTQLVPVGPASPQLPFPSHYQRFVISTFTFVEPPSMAVLEGEVYISCSASVCHLAQPDPCRPSCQLGVPSRARRSLGDRRTAEAMSMVTSQGRIVFPKVTKLRRG</sequence>
<dbReference type="PROSITE" id="PS00682">
    <property type="entry name" value="ZP_1"/>
    <property type="match status" value="1"/>
</dbReference>
<evidence type="ECO:0000256" key="8">
    <source>
        <dbReference type="ARBA" id="ARBA00022989"/>
    </source>
</evidence>
<dbReference type="GO" id="GO:0005886">
    <property type="term" value="C:plasma membrane"/>
    <property type="evidence" value="ECO:0007669"/>
    <property type="project" value="UniProtKB-SubCell"/>
</dbReference>
<evidence type="ECO:0000256" key="6">
    <source>
        <dbReference type="ARBA" id="ARBA00022692"/>
    </source>
</evidence>
<dbReference type="OrthoDB" id="9907024at2759"/>
<accession>A0A7L1L1F9</accession>
<dbReference type="GO" id="GO:0035804">
    <property type="term" value="F:structural constituent of egg coat"/>
    <property type="evidence" value="ECO:0007669"/>
    <property type="project" value="TreeGrafter"/>
</dbReference>
<dbReference type="Pfam" id="PF00100">
    <property type="entry name" value="Zona_pellucida"/>
    <property type="match status" value="1"/>
</dbReference>
<dbReference type="SMART" id="SM00241">
    <property type="entry name" value="ZP"/>
    <property type="match status" value="1"/>
</dbReference>
<comment type="subcellular location">
    <subcellularLocation>
        <location evidence="1">Cell membrane</location>
        <topology evidence="1">Single-pass type I membrane protein</topology>
    </subcellularLocation>
    <subcellularLocation>
        <location evidence="13">Zona pellucida</location>
    </subcellularLocation>
</comment>
<dbReference type="InterPro" id="IPR048290">
    <property type="entry name" value="ZP_chr"/>
</dbReference>
<evidence type="ECO:0000256" key="12">
    <source>
        <dbReference type="ARBA" id="ARBA00023279"/>
    </source>
</evidence>
<feature type="region of interest" description="Disordered" evidence="15">
    <location>
        <begin position="303"/>
        <end position="385"/>
    </location>
</feature>
<dbReference type="InterPro" id="IPR000519">
    <property type="entry name" value="P_trefoil_dom"/>
</dbReference>
<evidence type="ECO:0000256" key="3">
    <source>
        <dbReference type="ARBA" id="ARBA00022525"/>
    </source>
</evidence>
<evidence type="ECO:0000256" key="11">
    <source>
        <dbReference type="ARBA" id="ARBA00023180"/>
    </source>
</evidence>
<dbReference type="InterPro" id="IPR055356">
    <property type="entry name" value="ZP-N"/>
</dbReference>
<keyword evidence="3" id="KW-0964">Secreted</keyword>
<dbReference type="PRINTS" id="PR00023">
    <property type="entry name" value="ZPELLUCIDA"/>
</dbReference>
<dbReference type="InterPro" id="IPR044913">
    <property type="entry name" value="P_trefoil_dom_sf"/>
</dbReference>
<evidence type="ECO:0000256" key="4">
    <source>
        <dbReference type="ARBA" id="ARBA00022530"/>
    </source>
</evidence>
<organism evidence="19 20">
    <name type="scientific">Himantopus himantopus</name>
    <name type="common">Black-winged stilt</name>
    <name type="synonym">Charadrius himantopus</name>
    <dbReference type="NCBI Taxonomy" id="225398"/>
    <lineage>
        <taxon>Eukaryota</taxon>
        <taxon>Metazoa</taxon>
        <taxon>Chordata</taxon>
        <taxon>Craniata</taxon>
        <taxon>Vertebrata</taxon>
        <taxon>Euteleostomi</taxon>
        <taxon>Archelosauria</taxon>
        <taxon>Archosauria</taxon>
        <taxon>Dinosauria</taxon>
        <taxon>Saurischia</taxon>
        <taxon>Theropoda</taxon>
        <taxon>Coelurosauria</taxon>
        <taxon>Aves</taxon>
        <taxon>Neognathae</taxon>
        <taxon>Neoaves</taxon>
        <taxon>Charadriiformes</taxon>
        <taxon>Recurvirostridae</taxon>
        <taxon>Himantopus</taxon>
    </lineage>
</organism>
<comment type="caution">
    <text evidence="14">Lacks conserved residue(s) required for the propagation of feature annotation.</text>
</comment>
<evidence type="ECO:0000256" key="13">
    <source>
        <dbReference type="ARBA" id="ARBA00024183"/>
    </source>
</evidence>
<evidence type="ECO:0000256" key="16">
    <source>
        <dbReference type="SAM" id="SignalP"/>
    </source>
</evidence>
<feature type="signal peptide" evidence="16">
    <location>
        <begin position="1"/>
        <end position="21"/>
    </location>
</feature>
<evidence type="ECO:0000256" key="10">
    <source>
        <dbReference type="ARBA" id="ARBA00023157"/>
    </source>
</evidence>
<keyword evidence="5" id="KW-0165">Cleavage on pair of basic residues</keyword>
<evidence type="ECO:0000259" key="17">
    <source>
        <dbReference type="PROSITE" id="PS51034"/>
    </source>
</evidence>
<dbReference type="GO" id="GO:0007339">
    <property type="term" value="P:binding of sperm to zona pellucida"/>
    <property type="evidence" value="ECO:0007669"/>
    <property type="project" value="TreeGrafter"/>
</dbReference>
<dbReference type="InterPro" id="IPR042235">
    <property type="entry name" value="ZP-C_dom"/>
</dbReference>
<dbReference type="GO" id="GO:0032190">
    <property type="term" value="F:acrosin binding"/>
    <property type="evidence" value="ECO:0007669"/>
    <property type="project" value="TreeGrafter"/>
</dbReference>
<name>A0A7L1L1F9_HIMHI</name>
<keyword evidence="9" id="KW-0472">Membrane</keyword>
<dbReference type="InterPro" id="IPR017977">
    <property type="entry name" value="ZP_dom_CS"/>
</dbReference>
<proteinExistence type="predicted"/>
<feature type="compositionally biased region" description="Polar residues" evidence="15">
    <location>
        <begin position="335"/>
        <end position="351"/>
    </location>
</feature>
<evidence type="ECO:0000313" key="19">
    <source>
        <dbReference type="EMBL" id="NXN68690.1"/>
    </source>
</evidence>
<evidence type="ECO:0000256" key="9">
    <source>
        <dbReference type="ARBA" id="ARBA00023136"/>
    </source>
</evidence>
<dbReference type="Proteomes" id="UP000571567">
    <property type="component" value="Unassembled WGS sequence"/>
</dbReference>
<comment type="caution">
    <text evidence="19">The sequence shown here is derived from an EMBL/GenBank/DDBJ whole genome shotgun (WGS) entry which is preliminary data.</text>
</comment>
<evidence type="ECO:0000256" key="5">
    <source>
        <dbReference type="ARBA" id="ARBA00022685"/>
    </source>
</evidence>
<feature type="non-terminal residue" evidence="19">
    <location>
        <position position="797"/>
    </location>
</feature>
<evidence type="ECO:0000256" key="2">
    <source>
        <dbReference type="ARBA" id="ARBA00022475"/>
    </source>
</evidence>
<feature type="chain" id="PRO_5029736673" evidence="16">
    <location>
        <begin position="22"/>
        <end position="797"/>
    </location>
</feature>
<dbReference type="InterPro" id="IPR001507">
    <property type="entry name" value="ZP_dom"/>
</dbReference>
<keyword evidence="7 16" id="KW-0732">Signal</keyword>
<dbReference type="GO" id="GO:0035805">
    <property type="term" value="C:egg coat"/>
    <property type="evidence" value="ECO:0007669"/>
    <property type="project" value="UniProtKB-SubCell"/>
</dbReference>
<keyword evidence="12" id="KW-0278">Fertilization</keyword>
<feature type="domain" description="ZP" evidence="17">
    <location>
        <begin position="487"/>
        <end position="763"/>
    </location>
</feature>
<evidence type="ECO:0000256" key="1">
    <source>
        <dbReference type="ARBA" id="ARBA00004251"/>
    </source>
</evidence>
<dbReference type="InterPro" id="IPR055355">
    <property type="entry name" value="ZP-C"/>
</dbReference>
<keyword evidence="20" id="KW-1185">Reference proteome</keyword>
<dbReference type="AlphaFoldDB" id="A0A7L1L1F9"/>
<feature type="compositionally biased region" description="Polar residues" evidence="15">
    <location>
        <begin position="319"/>
        <end position="328"/>
    </location>
</feature>
<dbReference type="Pfam" id="PF22821">
    <property type="entry name" value="ZP1_ZP4_Ig-like"/>
    <property type="match status" value="1"/>
</dbReference>
<dbReference type="PROSITE" id="PS51448">
    <property type="entry name" value="P_TREFOIL_2"/>
    <property type="match status" value="1"/>
</dbReference>
<feature type="non-terminal residue" evidence="19">
    <location>
        <position position="1"/>
    </location>
</feature>
<evidence type="ECO:0000256" key="7">
    <source>
        <dbReference type="ARBA" id="ARBA00022729"/>
    </source>
</evidence>
<dbReference type="InterPro" id="IPR051148">
    <property type="entry name" value="Zona_Pellucida_Domain_gp"/>
</dbReference>